<protein>
    <submittedName>
        <fullName evidence="3">Uncharacterized protein LOC109127710</fullName>
    </submittedName>
</protein>
<organism evidence="2 3">
    <name type="scientific">Camelina sativa</name>
    <name type="common">False flax</name>
    <name type="synonym">Myagrum sativum</name>
    <dbReference type="NCBI Taxonomy" id="90675"/>
    <lineage>
        <taxon>Eukaryota</taxon>
        <taxon>Viridiplantae</taxon>
        <taxon>Streptophyta</taxon>
        <taxon>Embryophyta</taxon>
        <taxon>Tracheophyta</taxon>
        <taxon>Spermatophyta</taxon>
        <taxon>Magnoliopsida</taxon>
        <taxon>eudicotyledons</taxon>
        <taxon>Gunneridae</taxon>
        <taxon>Pentapetalae</taxon>
        <taxon>rosids</taxon>
        <taxon>malvids</taxon>
        <taxon>Brassicales</taxon>
        <taxon>Brassicaceae</taxon>
        <taxon>Camelineae</taxon>
        <taxon>Camelina</taxon>
    </lineage>
</organism>
<dbReference type="PANTHER" id="PTHR11439:SF463">
    <property type="entry name" value="REVERSE TRANSCRIPTASE TY1_COPIA-TYPE DOMAIN-CONTAINING PROTEIN"/>
    <property type="match status" value="1"/>
</dbReference>
<evidence type="ECO:0000259" key="1">
    <source>
        <dbReference type="Pfam" id="PF07727"/>
    </source>
</evidence>
<dbReference type="SUPFAM" id="SSF56672">
    <property type="entry name" value="DNA/RNA polymerases"/>
    <property type="match status" value="1"/>
</dbReference>
<proteinExistence type="predicted"/>
<evidence type="ECO:0000313" key="2">
    <source>
        <dbReference type="Proteomes" id="UP000694864"/>
    </source>
</evidence>
<evidence type="ECO:0000313" key="3">
    <source>
        <dbReference type="RefSeq" id="XP_019088608.1"/>
    </source>
</evidence>
<accession>A0ABM1QPC0</accession>
<keyword evidence="2" id="KW-1185">Reference proteome</keyword>
<dbReference type="Proteomes" id="UP000694864">
    <property type="component" value="Chromosome 1"/>
</dbReference>
<feature type="domain" description="Reverse transcriptase Ty1/copia-type" evidence="1">
    <location>
        <begin position="1"/>
        <end position="145"/>
    </location>
</feature>
<dbReference type="InterPro" id="IPR043502">
    <property type="entry name" value="DNA/RNA_pol_sf"/>
</dbReference>
<dbReference type="RefSeq" id="XP_019088608.1">
    <property type="nucleotide sequence ID" value="XM_019233063.1"/>
</dbReference>
<dbReference type="PANTHER" id="PTHR11439">
    <property type="entry name" value="GAG-POL-RELATED RETROTRANSPOSON"/>
    <property type="match status" value="1"/>
</dbReference>
<name>A0ABM1QPC0_CAMSA</name>
<sequence length="347" mass="39154">MSQPPGFVDPNHPHHFCRLRKPIYGLKQAPRAWYMSLKQHLLDTSFTNSLADTSLFIRASGSTLTYVLVYVDDIIVTGNHSAIVEKVLQSFAQRFSIKDPTDIHYFLGIEVSRSSDGLHLMQRKYIMDLLVTNNMSEAKPVATPLPTSPKLTIHGGTPLEDASQYRSVVGSLQYLSFTRPDISYAVNRLSQLMHCPTQDHWIAAKRVLRYLAGTPTHSIYMNASSPVTLHAFSDAYWAGDTDDYVSTNGYVVYNGQHPVSWSSKKHRVVARSSTEVEYRAVANTAAEVRWLCSLFSDLHIVLPTTPVIYCDNIGATYLCTNPVFHSRMKHIALDYHFVRNQIQSKML</sequence>
<gene>
    <name evidence="3" type="primary">LOC109127710</name>
</gene>
<dbReference type="Pfam" id="PF07727">
    <property type="entry name" value="RVT_2"/>
    <property type="match status" value="1"/>
</dbReference>
<dbReference type="CDD" id="cd09272">
    <property type="entry name" value="RNase_HI_RT_Ty1"/>
    <property type="match status" value="1"/>
</dbReference>
<reference evidence="3" key="2">
    <citation type="submission" date="2025-08" db="UniProtKB">
        <authorList>
            <consortium name="RefSeq"/>
        </authorList>
    </citation>
    <scope>IDENTIFICATION</scope>
    <source>
        <tissue evidence="3">Leaf</tissue>
    </source>
</reference>
<reference evidence="2" key="1">
    <citation type="journal article" date="2014" name="Nat. Commun.">
        <title>The emerging biofuel crop Camelina sativa retains a highly undifferentiated hexaploid genome structure.</title>
        <authorList>
            <person name="Kagale S."/>
            <person name="Koh C."/>
            <person name="Nixon J."/>
            <person name="Bollina V."/>
            <person name="Clarke W.E."/>
            <person name="Tuteja R."/>
            <person name="Spillane C."/>
            <person name="Robinson S.J."/>
            <person name="Links M.G."/>
            <person name="Clarke C."/>
            <person name="Higgins E.E."/>
            <person name="Huebert T."/>
            <person name="Sharpe A.G."/>
            <person name="Parkin I.A."/>
        </authorList>
    </citation>
    <scope>NUCLEOTIDE SEQUENCE [LARGE SCALE GENOMIC DNA]</scope>
    <source>
        <strain evidence="2">cv. DH55</strain>
    </source>
</reference>
<dbReference type="InterPro" id="IPR013103">
    <property type="entry name" value="RVT_2"/>
</dbReference>
<dbReference type="GeneID" id="109127710"/>